<comment type="caution">
    <text evidence="1">The sequence shown here is derived from an EMBL/GenBank/DDBJ whole genome shotgun (WGS) entry which is preliminary data.</text>
</comment>
<dbReference type="Proteomes" id="UP001145114">
    <property type="component" value="Unassembled WGS sequence"/>
</dbReference>
<reference evidence="1" key="1">
    <citation type="submission" date="2022-06" db="EMBL/GenBank/DDBJ databases">
        <title>Phylogenomic reconstructions and comparative analyses of Kickxellomycotina fungi.</title>
        <authorList>
            <person name="Reynolds N.K."/>
            <person name="Stajich J.E."/>
            <person name="Barry K."/>
            <person name="Grigoriev I.V."/>
            <person name="Crous P."/>
            <person name="Smith M.E."/>
        </authorList>
    </citation>
    <scope>NUCLEOTIDE SEQUENCE</scope>
    <source>
        <strain evidence="1">RSA 2271</strain>
    </source>
</reference>
<gene>
    <name evidence="1" type="primary">SCC2_1</name>
    <name evidence="1" type="ORF">EV182_001241</name>
</gene>
<keyword evidence="2" id="KW-1185">Reference proteome</keyword>
<sequence>MRNIHEFLQTDAQRYSDMVDNGQGIDKASHGSRDSKKRVVDAKILVGQDQNIGDAGVAASLVQTYLDHIIKCMFVPESTPQVRSVGFDIIATVMDHGLAHPLKCVPPLIALATDGTNTTTQKRAAGLYQALSSKYRSFIHSRDLEGVRLAYRYQALLTGGEPYVSGYMAVNGPILGGVGKPEAALQLLYGIAQGRASHRYELISGLVRLAECEDYQEDPNCINIGLCRFIVENLSAFDYKSQDEVMYVALRTIRAVAGTGLNLLQMFDREMRQEKGIDTENNEWQLATKASVCIGMLFLLREHLKLVYGFSETRLSSYSVRDSHKYREKQVYWNPGNVKHRTLTWAKYPYAVKPMSSSKCFKEQRARFRRLIGDSISILDDYETSEIMLDNTATVDGESNNISSPDRASITSNVSGGLDPNNDANASFDGEDNGGCRSAGPSPLFARGKWWQQQHQELSEFVEEHTGLQK</sequence>
<dbReference type="EMBL" id="JAMZIH010005299">
    <property type="protein sequence ID" value="KAJ1675452.1"/>
    <property type="molecule type" value="Genomic_DNA"/>
</dbReference>
<organism evidence="1 2">
    <name type="scientific">Spiromyces aspiralis</name>
    <dbReference type="NCBI Taxonomy" id="68401"/>
    <lineage>
        <taxon>Eukaryota</taxon>
        <taxon>Fungi</taxon>
        <taxon>Fungi incertae sedis</taxon>
        <taxon>Zoopagomycota</taxon>
        <taxon>Kickxellomycotina</taxon>
        <taxon>Kickxellomycetes</taxon>
        <taxon>Kickxellales</taxon>
        <taxon>Kickxellaceae</taxon>
        <taxon>Spiromyces</taxon>
    </lineage>
</organism>
<evidence type="ECO:0000313" key="1">
    <source>
        <dbReference type="EMBL" id="KAJ1675452.1"/>
    </source>
</evidence>
<name>A0ACC1HGX3_9FUNG</name>
<evidence type="ECO:0000313" key="2">
    <source>
        <dbReference type="Proteomes" id="UP001145114"/>
    </source>
</evidence>
<protein>
    <submittedName>
        <fullName evidence="1">Sister chromatid cohesion protein 2</fullName>
    </submittedName>
</protein>
<accession>A0ACC1HGX3</accession>
<proteinExistence type="predicted"/>